<organism evidence="2 3">
    <name type="scientific">Thalassospira xianhensis MCCC 1A02616</name>
    <dbReference type="NCBI Taxonomy" id="1177929"/>
    <lineage>
        <taxon>Bacteria</taxon>
        <taxon>Pseudomonadati</taxon>
        <taxon>Pseudomonadota</taxon>
        <taxon>Alphaproteobacteria</taxon>
        <taxon>Rhodospirillales</taxon>
        <taxon>Thalassospiraceae</taxon>
        <taxon>Thalassospira</taxon>
    </lineage>
</organism>
<comment type="caution">
    <text evidence="2">The sequence shown here is derived from an EMBL/GenBank/DDBJ whole genome shotgun (WGS) entry which is preliminary data.</text>
</comment>
<reference evidence="2 3" key="1">
    <citation type="submission" date="2014-07" db="EMBL/GenBank/DDBJ databases">
        <title>Draft genome sequence of Thalassospira xianhensis P-4 (MCCC 1A02616).</title>
        <authorList>
            <person name="Lai Q."/>
            <person name="Shao Z."/>
        </authorList>
    </citation>
    <scope>NUCLEOTIDE SEQUENCE [LARGE SCALE GENOMIC DNA]</scope>
    <source>
        <strain evidence="2 3">MCCC 1A02616</strain>
    </source>
</reference>
<proteinExistence type="predicted"/>
<accession>A0A367UDU5</accession>
<keyword evidence="3" id="KW-1185">Reference proteome</keyword>
<evidence type="ECO:0000313" key="2">
    <source>
        <dbReference type="EMBL" id="RCK06329.1"/>
    </source>
</evidence>
<evidence type="ECO:0000313" key="3">
    <source>
        <dbReference type="Proteomes" id="UP000252419"/>
    </source>
</evidence>
<gene>
    <name evidence="2" type="ORF">TH5_09005</name>
</gene>
<evidence type="ECO:0000256" key="1">
    <source>
        <dbReference type="SAM" id="MobiDB-lite"/>
    </source>
</evidence>
<protein>
    <submittedName>
        <fullName evidence="2">Uncharacterized protein</fullName>
    </submittedName>
</protein>
<feature type="compositionally biased region" description="Polar residues" evidence="1">
    <location>
        <begin position="174"/>
        <end position="185"/>
    </location>
</feature>
<dbReference type="AlphaFoldDB" id="A0A367UDU5"/>
<feature type="region of interest" description="Disordered" evidence="1">
    <location>
        <begin position="158"/>
        <end position="185"/>
    </location>
</feature>
<dbReference type="EMBL" id="JPWA01000008">
    <property type="protein sequence ID" value="RCK06329.1"/>
    <property type="molecule type" value="Genomic_DNA"/>
</dbReference>
<name>A0A367UDU5_9PROT</name>
<dbReference type="RefSeq" id="WP_114121536.1">
    <property type="nucleotide sequence ID" value="NZ_JPWA01000008.1"/>
</dbReference>
<sequence>MKVEISTLNGRALNFAVAQALFGDPISTGPFQWVFAGNRYIWRPLAWGKFPAIHENEFDAQGDLSDFGFVVARCEQKRQSEQGDDVVQPTASEENVSVGQGDAAMWKEASKNILTRFVRTLCWLHDSGSLHLDEKPQVQVCRAMLLLENDTETLDIPAELTSGIDTSERPMLRRSNSSTEQRQLC</sequence>
<dbReference type="Proteomes" id="UP000252419">
    <property type="component" value="Unassembled WGS sequence"/>
</dbReference>